<dbReference type="InterPro" id="IPR012334">
    <property type="entry name" value="Pectin_lyas_fold"/>
</dbReference>
<dbReference type="Proteomes" id="UP000464954">
    <property type="component" value="Chromosome"/>
</dbReference>
<evidence type="ECO:0000313" key="3">
    <source>
        <dbReference type="Proteomes" id="UP000464954"/>
    </source>
</evidence>
<reference evidence="2 3" key="1">
    <citation type="submission" date="2020-01" db="EMBL/GenBank/DDBJ databases">
        <title>Ponticoccus aerotolerans gen. nov., sp. nov., an anaerobic bacterium and proposal of Ponticoccusceae fam. nov., Ponticoccusles ord. nov. and Ponticoccuse classis nov. in the phylum Kiritimatiellaeota.</title>
        <authorList>
            <person name="Zhou L.Y."/>
            <person name="Du Z.J."/>
        </authorList>
    </citation>
    <scope>NUCLEOTIDE SEQUENCE [LARGE SCALE GENOMIC DNA]</scope>
    <source>
        <strain evidence="2 3">S-5007</strain>
    </source>
</reference>
<dbReference type="AlphaFoldDB" id="A0A6P1MAZ6"/>
<dbReference type="InterPro" id="IPR011050">
    <property type="entry name" value="Pectin_lyase_fold/virulence"/>
</dbReference>
<dbReference type="Pfam" id="PF12708">
    <property type="entry name" value="Pect-lyase_RHGA_epim"/>
    <property type="match status" value="2"/>
</dbReference>
<organism evidence="2 3">
    <name type="scientific">Tichowtungia aerotolerans</name>
    <dbReference type="NCBI Taxonomy" id="2697043"/>
    <lineage>
        <taxon>Bacteria</taxon>
        <taxon>Pseudomonadati</taxon>
        <taxon>Kiritimatiellota</taxon>
        <taxon>Tichowtungiia</taxon>
        <taxon>Tichowtungiales</taxon>
        <taxon>Tichowtungiaceae</taxon>
        <taxon>Tichowtungia</taxon>
    </lineage>
</organism>
<proteinExistence type="predicted"/>
<dbReference type="PANTHER" id="PTHR31339:SF9">
    <property type="entry name" value="PLASMIN AND FIBRONECTIN-BINDING PROTEIN A"/>
    <property type="match status" value="1"/>
</dbReference>
<dbReference type="PANTHER" id="PTHR31339">
    <property type="entry name" value="PECTIN LYASE-RELATED"/>
    <property type="match status" value="1"/>
</dbReference>
<gene>
    <name evidence="2" type="ORF">GT409_09700</name>
</gene>
<dbReference type="SUPFAM" id="SSF49785">
    <property type="entry name" value="Galactose-binding domain-like"/>
    <property type="match status" value="1"/>
</dbReference>
<feature type="domain" description="Rhamnogalacturonase A/B/Epimerase-like pectate lyase" evidence="1">
    <location>
        <begin position="297"/>
        <end position="356"/>
    </location>
</feature>
<dbReference type="SUPFAM" id="SSF51126">
    <property type="entry name" value="Pectin lyase-like"/>
    <property type="match status" value="2"/>
</dbReference>
<feature type="domain" description="Rhamnogalacturonase A/B/Epimerase-like pectate lyase" evidence="1">
    <location>
        <begin position="725"/>
        <end position="783"/>
    </location>
</feature>
<protein>
    <recommendedName>
        <fullName evidence="1">Rhamnogalacturonase A/B/Epimerase-like pectate lyase domain-containing protein</fullName>
    </recommendedName>
</protein>
<dbReference type="InterPro" id="IPR051801">
    <property type="entry name" value="GH28_Enzymes"/>
</dbReference>
<dbReference type="InterPro" id="IPR006626">
    <property type="entry name" value="PbH1"/>
</dbReference>
<dbReference type="Gene3D" id="2.60.120.260">
    <property type="entry name" value="Galactose-binding domain-like"/>
    <property type="match status" value="1"/>
</dbReference>
<dbReference type="EMBL" id="CP047593">
    <property type="protein sequence ID" value="QHI69714.1"/>
    <property type="molecule type" value="Genomic_DNA"/>
</dbReference>
<dbReference type="KEGG" id="taer:GT409_09700"/>
<sequence length="1123" mass="120223">MKFFILFLVVLSSMGRADRVINGSFETGTPGVLVPPSPSVDVVVGWRAFDTSGAFVTYELISDPKEAFDGNNYIRITSTASEGVVDSGLDITWGRAGAFTVSTGVTYTVSFAAKRIDGTDNSLFVGIKTFDGNVALESLVSEGMSLTDTWAVYSYDITPTLSTSSGDDPVLYIGFRPKSTRLLDETICLDAVRCRGRTAFAEVGQMALGEADVRLTVFGADRTAYSLQSTTNLASSPIVWSQHESVQGSGVPLELATAVTADPVRFFRVETEEVLSGTPAISAVQYAQDDLPLIAGSVTEYGADPSGLSDSTTAFTSALNACASQGGGTVFVPAGEYRIDGTLRIPSGVTLRGDWCLPEDGTRSEIGTLLKAYAGRGDPDGTPFIQLGGVGGLKNMAIWYPEQAYDQIVAYPWTIKQSGIEGMTVENVTLFNAYQGIKIGPEVNELHLLRNIYGTPLRYGLFRDRTTDVGRAQQVCFSPDYWAESGLPGAPAAEAQEALLREWMQANGEAFVIHFPNWIFMCDIVVDGYRTGISTWPSIAVDDRVGPNGGVYGLTITNCMTGIQLGNNNEHGFLVTKGNIHTEEAAVLATSEFASLAQFNAVSISGAVSNQGSGLLSFVNSEFVQWPAGQFAIHVQQGGLAVLQSAFRQNSKQIYLGAQVRGALIVGNSFPDTVSGGPVQPYIENHAFGADVDISHEALNLSVIDTDYEHIAPVRRPQSRLLYDAKSYGAQGDGANDDSLAIQAALRAARQTGGTVYLPPGKYLLADELMVPTGVELRGSFDTPHHTLFDGGSPGPKGAQLIVNTGQNEPEGAPLIRLEAGAGVRGITVYYPDQTVDSTDYIPYPWTIQGLGSNVWVRDVTLVNPYQGIDFGTYDTTGHVIDYVAGSPLVTGAFVGRSAEGWVQNVQFIPHYWTRSDYANQPVDGPTLRGFTQQTLDGMIFGACENEHVLNTFVYGARRGLRLIEQNGTACSGTFIAHGTDGSGTALQIDAAGSVDFMNTQLVAMETTATRRNIYVTGGLSGTVRFFNTICWGQPDKNIEINSGKIELQQAGFSRAAPVELRGGQTKVNGAYFQRDAENIVIRSGIVSAQIVGNVRIGNGAESENFINEAGSAAIFEHNIRMP</sequence>
<dbReference type="Gene3D" id="2.160.20.10">
    <property type="entry name" value="Single-stranded right-handed beta-helix, Pectin lyase-like"/>
    <property type="match status" value="2"/>
</dbReference>
<dbReference type="InterPro" id="IPR024535">
    <property type="entry name" value="RHGA/B-epi-like_pectate_lyase"/>
</dbReference>
<evidence type="ECO:0000259" key="1">
    <source>
        <dbReference type="Pfam" id="PF12708"/>
    </source>
</evidence>
<accession>A0A6P1MAZ6</accession>
<keyword evidence="3" id="KW-1185">Reference proteome</keyword>
<evidence type="ECO:0000313" key="2">
    <source>
        <dbReference type="EMBL" id="QHI69714.1"/>
    </source>
</evidence>
<dbReference type="InterPro" id="IPR008979">
    <property type="entry name" value="Galactose-bd-like_sf"/>
</dbReference>
<name>A0A6P1MAZ6_9BACT</name>
<dbReference type="RefSeq" id="WP_160628896.1">
    <property type="nucleotide sequence ID" value="NZ_CP047593.1"/>
</dbReference>
<dbReference type="SMART" id="SM00710">
    <property type="entry name" value="PbH1"/>
    <property type="match status" value="3"/>
</dbReference>